<dbReference type="AlphaFoldDB" id="A0A2A4YG90"/>
<name>A0A2A4YG90_UNCAE</name>
<feature type="transmembrane region" description="Helical" evidence="1">
    <location>
        <begin position="14"/>
        <end position="35"/>
    </location>
</feature>
<evidence type="ECO:0000256" key="1">
    <source>
        <dbReference type="SAM" id="Phobius"/>
    </source>
</evidence>
<evidence type="ECO:0000313" key="3">
    <source>
        <dbReference type="Proteomes" id="UP000217838"/>
    </source>
</evidence>
<comment type="caution">
    <text evidence="2">The sequence shown here is derived from an EMBL/GenBank/DDBJ whole genome shotgun (WGS) entry which is preliminary data.</text>
</comment>
<dbReference type="Gene3D" id="1.20.210.10">
    <property type="entry name" value="Cytochrome c oxidase-like, subunit I domain"/>
    <property type="match status" value="1"/>
</dbReference>
<gene>
    <name evidence="2" type="ORF">COB11_05180</name>
</gene>
<reference evidence="3" key="1">
    <citation type="submission" date="2017-08" db="EMBL/GenBank/DDBJ databases">
        <title>A dynamic microbial community with high functional redundancy inhabits the cold, oxic subseafloor aquifer.</title>
        <authorList>
            <person name="Tully B.J."/>
            <person name="Wheat C.G."/>
            <person name="Glazer B.T."/>
            <person name="Huber J.A."/>
        </authorList>
    </citation>
    <scope>NUCLEOTIDE SEQUENCE [LARGE SCALE GENOMIC DNA]</scope>
</reference>
<organism evidence="2 3">
    <name type="scientific">Aerophobetes bacterium</name>
    <dbReference type="NCBI Taxonomy" id="2030807"/>
    <lineage>
        <taxon>Bacteria</taxon>
        <taxon>Candidatus Aerophobota</taxon>
    </lineage>
</organism>
<keyword evidence="1" id="KW-1133">Transmembrane helix</keyword>
<evidence type="ECO:0000313" key="2">
    <source>
        <dbReference type="EMBL" id="PCI93489.1"/>
    </source>
</evidence>
<sequence length="90" mass="10267">MLGRLTLAAFKHDWIEYLAGVGMFIGLVVVVIVISRHKRWTWLWREWITSVDHKKIGIMYIIVSAVMLIKGLVDAAMMRGQQAFACGDSF</sequence>
<feature type="non-terminal residue" evidence="2">
    <location>
        <position position="90"/>
    </location>
</feature>
<accession>A0A2A4YG90</accession>
<protein>
    <submittedName>
        <fullName evidence="2">Cytochrome o ubiquinol oxidase subunit I</fullName>
    </submittedName>
</protein>
<dbReference type="InterPro" id="IPR036927">
    <property type="entry name" value="Cyt_c_oxase-like_su1_sf"/>
</dbReference>
<dbReference type="Proteomes" id="UP000217838">
    <property type="component" value="Unassembled WGS sequence"/>
</dbReference>
<keyword evidence="1" id="KW-0472">Membrane</keyword>
<feature type="transmembrane region" description="Helical" evidence="1">
    <location>
        <begin position="56"/>
        <end position="73"/>
    </location>
</feature>
<dbReference type="SUPFAM" id="SSF81442">
    <property type="entry name" value="Cytochrome c oxidase subunit I-like"/>
    <property type="match status" value="1"/>
</dbReference>
<dbReference type="EMBL" id="NVUU01000060">
    <property type="protein sequence ID" value="PCI93489.1"/>
    <property type="molecule type" value="Genomic_DNA"/>
</dbReference>
<keyword evidence="1" id="KW-0812">Transmembrane</keyword>
<proteinExistence type="predicted"/>